<evidence type="ECO:0000256" key="3">
    <source>
        <dbReference type="ARBA" id="ARBA00022729"/>
    </source>
</evidence>
<comment type="similarity">
    <text evidence="2">Belongs to the bacterial solute-binding protein SsuA/TauA family.</text>
</comment>
<evidence type="ECO:0000313" key="9">
    <source>
        <dbReference type="Proteomes" id="UP000092213"/>
    </source>
</evidence>
<dbReference type="OrthoDB" id="8626601at2"/>
<reference evidence="8 9" key="1">
    <citation type="submission" date="2016-06" db="EMBL/GenBank/DDBJ databases">
        <title>Complete genome sequences of Bordetella bronchialis and Bordetella flabilis.</title>
        <authorList>
            <person name="LiPuma J.J."/>
            <person name="Spilker T."/>
        </authorList>
    </citation>
    <scope>NUCLEOTIDE SEQUENCE [LARGE SCALE GENOMIC DNA]</scope>
    <source>
        <strain evidence="7 9">AU17976</strain>
        <strain evidence="6 8">AU3182</strain>
    </source>
</reference>
<gene>
    <name evidence="6" type="ORF">BAU06_23590</name>
    <name evidence="7" type="ORF">BAU08_24155</name>
</gene>
<evidence type="ECO:0000259" key="5">
    <source>
        <dbReference type="Pfam" id="PF09084"/>
    </source>
</evidence>
<dbReference type="Pfam" id="PF09084">
    <property type="entry name" value="NMT1"/>
    <property type="match status" value="1"/>
</dbReference>
<dbReference type="AlphaFoldDB" id="A0A193G3K4"/>
<dbReference type="EMBL" id="CP016170">
    <property type="protein sequence ID" value="ANN68888.1"/>
    <property type="molecule type" value="Genomic_DNA"/>
</dbReference>
<organism evidence="7 9">
    <name type="scientific">Bordetella bronchialis</name>
    <dbReference type="NCBI Taxonomy" id="463025"/>
    <lineage>
        <taxon>Bacteria</taxon>
        <taxon>Pseudomonadati</taxon>
        <taxon>Pseudomonadota</taxon>
        <taxon>Betaproteobacteria</taxon>
        <taxon>Burkholderiales</taxon>
        <taxon>Alcaligenaceae</taxon>
        <taxon>Bordetella</taxon>
    </lineage>
</organism>
<accession>A0A193G3K4</accession>
<dbReference type="PANTHER" id="PTHR30024:SF47">
    <property type="entry name" value="TAURINE-BINDING PERIPLASMIC PROTEIN"/>
    <property type="match status" value="1"/>
</dbReference>
<keyword evidence="3 4" id="KW-0732">Signal</keyword>
<dbReference type="PANTHER" id="PTHR30024">
    <property type="entry name" value="ALIPHATIC SULFONATES-BINDING PROTEIN-RELATED"/>
    <property type="match status" value="1"/>
</dbReference>
<dbReference type="Gene3D" id="3.40.190.10">
    <property type="entry name" value="Periplasmic binding protein-like II"/>
    <property type="match status" value="2"/>
</dbReference>
<evidence type="ECO:0000256" key="4">
    <source>
        <dbReference type="SAM" id="SignalP"/>
    </source>
</evidence>
<evidence type="ECO:0000256" key="2">
    <source>
        <dbReference type="ARBA" id="ARBA00010742"/>
    </source>
</evidence>
<evidence type="ECO:0000256" key="1">
    <source>
        <dbReference type="ARBA" id="ARBA00004418"/>
    </source>
</evidence>
<feature type="domain" description="SsuA/THI5-like" evidence="5">
    <location>
        <begin position="71"/>
        <end position="260"/>
    </location>
</feature>
<dbReference type="EMBL" id="CP016171">
    <property type="protein sequence ID" value="ANN74036.1"/>
    <property type="molecule type" value="Genomic_DNA"/>
</dbReference>
<dbReference type="Proteomes" id="UP000092213">
    <property type="component" value="Chromosome"/>
</dbReference>
<dbReference type="SUPFAM" id="SSF53850">
    <property type="entry name" value="Periplasmic binding protein-like II"/>
    <property type="match status" value="1"/>
</dbReference>
<dbReference type="GO" id="GO:0042597">
    <property type="term" value="C:periplasmic space"/>
    <property type="evidence" value="ECO:0007669"/>
    <property type="project" value="UniProtKB-SubCell"/>
</dbReference>
<proteinExistence type="inferred from homology"/>
<evidence type="ECO:0000313" key="8">
    <source>
        <dbReference type="Proteomes" id="UP000091897"/>
    </source>
</evidence>
<dbReference type="Proteomes" id="UP000091897">
    <property type="component" value="Chromosome"/>
</dbReference>
<sequence>MHRRSILKMAALPALYGIAAPVLAQQRPTVTYAYLLDPAYDVVTWAMRNGKVASSAIDVQARALAIPQLIQATSAKQYDVIMAAVVSLPAAVQRGLSLNVLATSLRAAPAGEGAGVWVPRDSALKTPQDLKGKTLGSYGLRSTGYTQIRIALTKKYGLNMALEGGDVSQVEIQAPNLPGALASGKLDAATLIHSQAYRALKSGEYRLIAETARDNNEIFKTRFVSAVNIAYPERLSKQPEAYIEFCRVFRESLKYAMANKAEVFGAVGKESGLEPDFFEWWFSRNSEVPGYFSEEHAQAITLFYEQARDLGVLKSYPDIRTLVWDKAPRA</sequence>
<dbReference type="InterPro" id="IPR015168">
    <property type="entry name" value="SsuA/THI5"/>
</dbReference>
<comment type="subcellular location">
    <subcellularLocation>
        <location evidence="1">Periplasm</location>
    </subcellularLocation>
</comment>
<evidence type="ECO:0000313" key="7">
    <source>
        <dbReference type="EMBL" id="ANN74036.1"/>
    </source>
</evidence>
<name>A0A193G3K4_9BORD</name>
<keyword evidence="8" id="KW-1185">Reference proteome</keyword>
<dbReference type="KEGG" id="bbro:BAU06_23590"/>
<feature type="chain" id="PRO_5008258606" description="SsuA/THI5-like domain-containing protein" evidence="4">
    <location>
        <begin position="25"/>
        <end position="330"/>
    </location>
</feature>
<protein>
    <recommendedName>
        <fullName evidence="5">SsuA/THI5-like domain-containing protein</fullName>
    </recommendedName>
</protein>
<dbReference type="RefSeq" id="WP_066356362.1">
    <property type="nucleotide sequence ID" value="NZ_CBCSFJ010000002.1"/>
</dbReference>
<evidence type="ECO:0000313" key="6">
    <source>
        <dbReference type="EMBL" id="ANN68888.1"/>
    </source>
</evidence>
<feature type="signal peptide" evidence="4">
    <location>
        <begin position="1"/>
        <end position="24"/>
    </location>
</feature>
<dbReference type="STRING" id="463025.BAU08_24155"/>